<keyword evidence="1" id="KW-0812">Transmembrane</keyword>
<protein>
    <submittedName>
        <fullName evidence="2">ABC-type transport system involved in multi-copper enzyme maturation, permease component</fullName>
    </submittedName>
</protein>
<accession>H8I8L7</accession>
<dbReference type="AlphaFoldDB" id="H8I8L7"/>
<dbReference type="eggNOG" id="arCOG02436">
    <property type="taxonomic scope" value="Archaea"/>
</dbReference>
<dbReference type="RefSeq" id="WP_014405332.1">
    <property type="nucleotide sequence ID" value="NC_017034.1"/>
</dbReference>
<feature type="transmembrane region" description="Helical" evidence="1">
    <location>
        <begin position="66"/>
        <end position="87"/>
    </location>
</feature>
<feature type="transmembrane region" description="Helical" evidence="1">
    <location>
        <begin position="21"/>
        <end position="40"/>
    </location>
</feature>
<evidence type="ECO:0000313" key="3">
    <source>
        <dbReference type="Proteomes" id="UP000005233"/>
    </source>
</evidence>
<feature type="transmembrane region" description="Helical" evidence="1">
    <location>
        <begin position="117"/>
        <end position="148"/>
    </location>
</feature>
<keyword evidence="1" id="KW-0472">Membrane</keyword>
<dbReference type="GeneID" id="11970624"/>
<reference evidence="2 3" key="1">
    <citation type="journal article" date="2012" name="J. Bacteriol.">
        <title>Complete genome sequence of a thermophilic methanogen, Methanocella conradii HZ254, isolated from Chinese rice field soil.</title>
        <authorList>
            <person name="Lu Z."/>
            <person name="Lu Y."/>
        </authorList>
    </citation>
    <scope>NUCLEOTIDE SEQUENCE [LARGE SCALE GENOMIC DNA]</scope>
    <source>
        <strain evidence="3">DSM 24694 / JCM 17849 / CGMCC 1.5162 / HZ254</strain>
    </source>
</reference>
<dbReference type="PANTHER" id="PTHR43471">
    <property type="entry name" value="ABC TRANSPORTER PERMEASE"/>
    <property type="match status" value="1"/>
</dbReference>
<dbReference type="Pfam" id="PF12679">
    <property type="entry name" value="ABC2_membrane_2"/>
    <property type="match status" value="1"/>
</dbReference>
<evidence type="ECO:0000256" key="1">
    <source>
        <dbReference type="SAM" id="Phobius"/>
    </source>
</evidence>
<gene>
    <name evidence="2" type="ordered locus">Mtc_0729</name>
</gene>
<dbReference type="GO" id="GO:0140359">
    <property type="term" value="F:ABC-type transporter activity"/>
    <property type="evidence" value="ECO:0007669"/>
    <property type="project" value="InterPro"/>
</dbReference>
<proteinExistence type="predicted"/>
<dbReference type="HOGENOM" id="CLU_996080_0_0_2"/>
<organism evidence="2 3">
    <name type="scientific">Methanocella conradii (strain DSM 24694 / JCM 17849 / CGMCC 1.5162 / HZ254)</name>
    <dbReference type="NCBI Taxonomy" id="1041930"/>
    <lineage>
        <taxon>Archaea</taxon>
        <taxon>Methanobacteriati</taxon>
        <taxon>Methanobacteriota</taxon>
        <taxon>Stenosarchaea group</taxon>
        <taxon>Methanomicrobia</taxon>
        <taxon>Methanocellales</taxon>
        <taxon>Methanocellaceae</taxon>
        <taxon>Methanocella</taxon>
    </lineage>
</organism>
<dbReference type="STRING" id="1041930.Mtc_0729"/>
<dbReference type="OrthoDB" id="151406at2157"/>
<feature type="transmembrane region" description="Helical" evidence="1">
    <location>
        <begin position="258"/>
        <end position="275"/>
    </location>
</feature>
<dbReference type="Proteomes" id="UP000005233">
    <property type="component" value="Chromosome"/>
</dbReference>
<evidence type="ECO:0000313" key="2">
    <source>
        <dbReference type="EMBL" id="AFC99493.1"/>
    </source>
</evidence>
<feature type="transmembrane region" description="Helical" evidence="1">
    <location>
        <begin position="154"/>
        <end position="177"/>
    </location>
</feature>
<dbReference type="KEGG" id="mez:Mtc_0729"/>
<feature type="transmembrane region" description="Helical" evidence="1">
    <location>
        <begin position="184"/>
        <end position="202"/>
    </location>
</feature>
<dbReference type="EMBL" id="CP003243">
    <property type="protein sequence ID" value="AFC99493.1"/>
    <property type="molecule type" value="Genomic_DNA"/>
</dbReference>
<dbReference type="PANTHER" id="PTHR43471:SF14">
    <property type="entry name" value="ABC-2 TYPE TRANSPORT SYSTEM PERMEASE PROTEIN"/>
    <property type="match status" value="1"/>
</dbReference>
<sequence>MRNTLVIASKEFRDLLSNRMVLFVLVAFTVYAISTVYKFYSSLNGNNPNISVEYRDNLGVSADYTIFYMLSWFGCLIGIVIGCSTIASERMGHALNTLLVKPVYRDTIINGKFLGSFAFLASVLVFLAAIFTACFFVLCGGALAPFLFDYFARLPFVLAYAMVSVSVFLSVSMLISVIVRDQEFAMILSVVAVYISEIIPYPDIAINLNNVFPGHGLTGMVIGLSPVGIMHQAHPVLMDTSASAIEAFLGILPDLFKLLVYVVIAIFLCYIVFLWRDVS</sequence>
<dbReference type="GO" id="GO:0005886">
    <property type="term" value="C:plasma membrane"/>
    <property type="evidence" value="ECO:0007669"/>
    <property type="project" value="UniProtKB-SubCell"/>
</dbReference>
<name>H8I8L7_METCZ</name>
<keyword evidence="3" id="KW-1185">Reference proteome</keyword>
<keyword evidence="1" id="KW-1133">Transmembrane helix</keyword>